<dbReference type="Pfam" id="PF22725">
    <property type="entry name" value="GFO_IDH_MocA_C3"/>
    <property type="match status" value="1"/>
</dbReference>
<proteinExistence type="predicted"/>
<dbReference type="SUPFAM" id="SSF55347">
    <property type="entry name" value="Glyceraldehyde-3-phosphate dehydrogenase-like, C-terminal domain"/>
    <property type="match status" value="1"/>
</dbReference>
<dbReference type="Gene3D" id="3.40.50.720">
    <property type="entry name" value="NAD(P)-binding Rossmann-like Domain"/>
    <property type="match status" value="1"/>
</dbReference>
<keyword evidence="4" id="KW-1185">Reference proteome</keyword>
<dbReference type="Proteomes" id="UP001500518">
    <property type="component" value="Unassembled WGS sequence"/>
</dbReference>
<comment type="caution">
    <text evidence="3">The sequence shown here is derived from an EMBL/GenBank/DDBJ whole genome shotgun (WGS) entry which is preliminary data.</text>
</comment>
<protein>
    <submittedName>
        <fullName evidence="3">Gfo/Idh/MocA family oxidoreductase</fullName>
    </submittedName>
</protein>
<name>A0ABP9K397_9SPHN</name>
<reference evidence="4" key="1">
    <citation type="journal article" date="2019" name="Int. J. Syst. Evol. Microbiol.">
        <title>The Global Catalogue of Microorganisms (GCM) 10K type strain sequencing project: providing services to taxonomists for standard genome sequencing and annotation.</title>
        <authorList>
            <consortium name="The Broad Institute Genomics Platform"/>
            <consortium name="The Broad Institute Genome Sequencing Center for Infectious Disease"/>
            <person name="Wu L."/>
            <person name="Ma J."/>
        </authorList>
    </citation>
    <scope>NUCLEOTIDE SEQUENCE [LARGE SCALE GENOMIC DNA]</scope>
    <source>
        <strain evidence="4">JCM 18014</strain>
    </source>
</reference>
<evidence type="ECO:0000259" key="2">
    <source>
        <dbReference type="Pfam" id="PF22725"/>
    </source>
</evidence>
<dbReference type="Pfam" id="PF01408">
    <property type="entry name" value="GFO_IDH_MocA"/>
    <property type="match status" value="1"/>
</dbReference>
<feature type="domain" description="GFO/IDH/MocA-like oxidoreductase" evidence="2">
    <location>
        <begin position="104"/>
        <end position="213"/>
    </location>
</feature>
<organism evidence="3 4">
    <name type="scientific">Erythrobacter westpacificensis</name>
    <dbReference type="NCBI Taxonomy" id="1055231"/>
    <lineage>
        <taxon>Bacteria</taxon>
        <taxon>Pseudomonadati</taxon>
        <taxon>Pseudomonadota</taxon>
        <taxon>Alphaproteobacteria</taxon>
        <taxon>Sphingomonadales</taxon>
        <taxon>Erythrobacteraceae</taxon>
        <taxon>Erythrobacter/Porphyrobacter group</taxon>
        <taxon>Erythrobacter</taxon>
    </lineage>
</organism>
<dbReference type="InterPro" id="IPR000683">
    <property type="entry name" value="Gfo/Idh/MocA-like_OxRdtase_N"/>
</dbReference>
<dbReference type="PANTHER" id="PTHR43377:SF1">
    <property type="entry name" value="BILIVERDIN REDUCTASE A"/>
    <property type="match status" value="1"/>
</dbReference>
<feature type="domain" description="Gfo/Idh/MocA-like oxidoreductase N-terminal" evidence="1">
    <location>
        <begin position="3"/>
        <end position="95"/>
    </location>
</feature>
<evidence type="ECO:0000259" key="1">
    <source>
        <dbReference type="Pfam" id="PF01408"/>
    </source>
</evidence>
<dbReference type="PANTHER" id="PTHR43377">
    <property type="entry name" value="BILIVERDIN REDUCTASE A"/>
    <property type="match status" value="1"/>
</dbReference>
<evidence type="ECO:0000313" key="4">
    <source>
        <dbReference type="Proteomes" id="UP001500518"/>
    </source>
</evidence>
<dbReference type="SUPFAM" id="SSF51735">
    <property type="entry name" value="NAD(P)-binding Rossmann-fold domains"/>
    <property type="match status" value="1"/>
</dbReference>
<dbReference type="InterPro" id="IPR051450">
    <property type="entry name" value="Gfo/Idh/MocA_Oxidoreductases"/>
</dbReference>
<gene>
    <name evidence="3" type="ORF">GCM10023208_06900</name>
</gene>
<dbReference type="EMBL" id="BAABHV010000005">
    <property type="protein sequence ID" value="GAA5049039.1"/>
    <property type="molecule type" value="Genomic_DNA"/>
</dbReference>
<dbReference type="InterPro" id="IPR055170">
    <property type="entry name" value="GFO_IDH_MocA-like_dom"/>
</dbReference>
<dbReference type="Gene3D" id="3.30.360.10">
    <property type="entry name" value="Dihydrodipicolinate Reductase, domain 2"/>
    <property type="match status" value="1"/>
</dbReference>
<evidence type="ECO:0000313" key="3">
    <source>
        <dbReference type="EMBL" id="GAA5049039.1"/>
    </source>
</evidence>
<sequence length="369" mass="40115">MINLAGAFDLRAEAIERFIQEFDAEGFETLEDMLASSNIDAVYVATPHALHASQAIAAMESSKHVLVEKPMATSVAECAAMAKSARKTGKILVVGPSHGFDEQVRKAAALVASRQYGAVRMITTMNFTDFMYRPRRPEELDDNSAGGVIYSQAAHQIDVVRRIVAQDVTGVRAVTGNWDQSRKSVGAYTALMTFAGGAAASMTYSGYGHYDSDELLGWIGELGRKKDSDNHGAARRKLAQLSAEDEIRAKLSRTYGMEEAAEQSIPPHHEHFGFIMVSCEGADLKLMPNGIEVYGDERREFIPLDPPVVPRKAVVDEFLAGILGEKPPVHDGDWGLVTTACCEALALSGRTGSEIDPSDIIMTQSEKNY</sequence>
<dbReference type="InterPro" id="IPR036291">
    <property type="entry name" value="NAD(P)-bd_dom_sf"/>
</dbReference>
<accession>A0ABP9K397</accession>